<dbReference type="HOGENOM" id="CLU_1165722_0_0_1"/>
<evidence type="ECO:0000313" key="2">
    <source>
        <dbReference type="EMBL" id="EXJ61674.1"/>
    </source>
</evidence>
<dbReference type="RefSeq" id="XP_007754328.1">
    <property type="nucleotide sequence ID" value="XM_007756138.1"/>
</dbReference>
<dbReference type="VEuPathDB" id="FungiDB:A1O7_02103"/>
<dbReference type="OrthoDB" id="10507458at2759"/>
<dbReference type="AlphaFoldDB" id="W9WTL3"/>
<proteinExistence type="predicted"/>
<gene>
    <name evidence="2" type="ORF">A1O7_02103</name>
</gene>
<feature type="compositionally biased region" description="Basic and acidic residues" evidence="1">
    <location>
        <begin position="195"/>
        <end position="206"/>
    </location>
</feature>
<keyword evidence="3" id="KW-1185">Reference proteome</keyword>
<feature type="compositionally biased region" description="Basic and acidic residues" evidence="1">
    <location>
        <begin position="1"/>
        <end position="11"/>
    </location>
</feature>
<dbReference type="Proteomes" id="UP000019473">
    <property type="component" value="Unassembled WGS sequence"/>
</dbReference>
<feature type="region of interest" description="Disordered" evidence="1">
    <location>
        <begin position="151"/>
        <end position="206"/>
    </location>
</feature>
<organism evidence="2 3">
    <name type="scientific">Cladophialophora yegresii CBS 114405</name>
    <dbReference type="NCBI Taxonomy" id="1182544"/>
    <lineage>
        <taxon>Eukaryota</taxon>
        <taxon>Fungi</taxon>
        <taxon>Dikarya</taxon>
        <taxon>Ascomycota</taxon>
        <taxon>Pezizomycotina</taxon>
        <taxon>Eurotiomycetes</taxon>
        <taxon>Chaetothyriomycetidae</taxon>
        <taxon>Chaetothyriales</taxon>
        <taxon>Herpotrichiellaceae</taxon>
        <taxon>Cladophialophora</taxon>
    </lineage>
</organism>
<comment type="caution">
    <text evidence="2">The sequence shown here is derived from an EMBL/GenBank/DDBJ whole genome shotgun (WGS) entry which is preliminary data.</text>
</comment>
<name>W9WTL3_9EURO</name>
<dbReference type="GeneID" id="19176713"/>
<feature type="compositionally biased region" description="Basic and acidic residues" evidence="1">
    <location>
        <begin position="24"/>
        <end position="47"/>
    </location>
</feature>
<accession>W9WTL3</accession>
<evidence type="ECO:0000313" key="3">
    <source>
        <dbReference type="Proteomes" id="UP000019473"/>
    </source>
</evidence>
<dbReference type="EMBL" id="AMGW01000002">
    <property type="protein sequence ID" value="EXJ61674.1"/>
    <property type="molecule type" value="Genomic_DNA"/>
</dbReference>
<protein>
    <submittedName>
        <fullName evidence="2">Uncharacterized protein</fullName>
    </submittedName>
</protein>
<feature type="region of interest" description="Disordered" evidence="1">
    <location>
        <begin position="1"/>
        <end position="47"/>
    </location>
</feature>
<sequence>MGKPEHERRETAPMSSAPLQAPDQRSHASGREGKGTDERNERLTWENDERLQSYNALESSLNPPPFRIPKASLSCTRAARSGNASTVDGALAGEETRQVVATNNLNNANATTSTANLLNDLLRLELDAIANNHVEFAEPWYVQEGARAWKPGFRPSAQPKPIEDTRHVKKRSAQPESTEDTRPAKKRSALPAPEPIHDSRQVKKQELEAAQILQGMKYSVPSKYAKRDYLDPPPGPEQ</sequence>
<reference evidence="2 3" key="1">
    <citation type="submission" date="2013-03" db="EMBL/GenBank/DDBJ databases">
        <title>The Genome Sequence of Cladophialophora yegresii CBS 114405.</title>
        <authorList>
            <consortium name="The Broad Institute Genomics Platform"/>
            <person name="Cuomo C."/>
            <person name="de Hoog S."/>
            <person name="Gorbushina A."/>
            <person name="Walker B."/>
            <person name="Young S.K."/>
            <person name="Zeng Q."/>
            <person name="Gargeya S."/>
            <person name="Fitzgerald M."/>
            <person name="Haas B."/>
            <person name="Abouelleil A."/>
            <person name="Allen A.W."/>
            <person name="Alvarado L."/>
            <person name="Arachchi H.M."/>
            <person name="Berlin A.M."/>
            <person name="Chapman S.B."/>
            <person name="Gainer-Dewar J."/>
            <person name="Goldberg J."/>
            <person name="Griggs A."/>
            <person name="Gujja S."/>
            <person name="Hansen M."/>
            <person name="Howarth C."/>
            <person name="Imamovic A."/>
            <person name="Ireland A."/>
            <person name="Larimer J."/>
            <person name="McCowan C."/>
            <person name="Murphy C."/>
            <person name="Pearson M."/>
            <person name="Poon T.W."/>
            <person name="Priest M."/>
            <person name="Roberts A."/>
            <person name="Saif S."/>
            <person name="Shea T."/>
            <person name="Sisk P."/>
            <person name="Sykes S."/>
            <person name="Wortman J."/>
            <person name="Nusbaum C."/>
            <person name="Birren B."/>
        </authorList>
    </citation>
    <scope>NUCLEOTIDE SEQUENCE [LARGE SCALE GENOMIC DNA]</scope>
    <source>
        <strain evidence="2 3">CBS 114405</strain>
    </source>
</reference>
<evidence type="ECO:0000256" key="1">
    <source>
        <dbReference type="SAM" id="MobiDB-lite"/>
    </source>
</evidence>